<gene>
    <name evidence="3" type="ORF">GCM10008983_18450</name>
</gene>
<keyword evidence="1" id="KW-0812">Transmembrane</keyword>
<feature type="transmembrane region" description="Helical" evidence="1">
    <location>
        <begin position="21"/>
        <end position="41"/>
    </location>
</feature>
<evidence type="ECO:0000313" key="4">
    <source>
        <dbReference type="Proteomes" id="UP001501459"/>
    </source>
</evidence>
<dbReference type="Pfam" id="PF13239">
    <property type="entry name" value="2TM"/>
    <property type="match status" value="1"/>
</dbReference>
<reference evidence="3 4" key="1">
    <citation type="journal article" date="2019" name="Int. J. Syst. Evol. Microbiol.">
        <title>The Global Catalogue of Microorganisms (GCM) 10K type strain sequencing project: providing services to taxonomists for standard genome sequencing and annotation.</title>
        <authorList>
            <consortium name="The Broad Institute Genomics Platform"/>
            <consortium name="The Broad Institute Genome Sequencing Center for Infectious Disease"/>
            <person name="Wu L."/>
            <person name="Ma J."/>
        </authorList>
    </citation>
    <scope>NUCLEOTIDE SEQUENCE [LARGE SCALE GENOMIC DNA]</scope>
    <source>
        <strain evidence="3 4">JCM 12149</strain>
    </source>
</reference>
<comment type="caution">
    <text evidence="3">The sequence shown here is derived from an EMBL/GenBank/DDBJ whole genome shotgun (WGS) entry which is preliminary data.</text>
</comment>
<proteinExistence type="predicted"/>
<name>A0ABN0ZAK8_9BACI</name>
<evidence type="ECO:0000256" key="1">
    <source>
        <dbReference type="SAM" id="Phobius"/>
    </source>
</evidence>
<feature type="transmembrane region" description="Helical" evidence="1">
    <location>
        <begin position="47"/>
        <end position="67"/>
    </location>
</feature>
<keyword evidence="1" id="KW-1133">Transmembrane helix</keyword>
<dbReference type="Proteomes" id="UP001501459">
    <property type="component" value="Unassembled WGS sequence"/>
</dbReference>
<accession>A0ABN0ZAK8</accession>
<dbReference type="RefSeq" id="WP_343752560.1">
    <property type="nucleotide sequence ID" value="NZ_BAAADM010000047.1"/>
</dbReference>
<feature type="domain" description="2TM" evidence="2">
    <location>
        <begin position="10"/>
        <end position="87"/>
    </location>
</feature>
<organism evidence="3 4">
    <name type="scientific">Lentibacillus halophilus</name>
    <dbReference type="NCBI Taxonomy" id="295065"/>
    <lineage>
        <taxon>Bacteria</taxon>
        <taxon>Bacillati</taxon>
        <taxon>Bacillota</taxon>
        <taxon>Bacilli</taxon>
        <taxon>Bacillales</taxon>
        <taxon>Bacillaceae</taxon>
        <taxon>Lentibacillus</taxon>
    </lineage>
</organism>
<dbReference type="InterPro" id="IPR025698">
    <property type="entry name" value="2TM_dom"/>
</dbReference>
<keyword evidence="4" id="KW-1185">Reference proteome</keyword>
<sequence>MDHQSQAYMKAKEKVERLKDFYSHLIVYGLVNTLLFVINMVTNPDYWWFLYALGGWGIGIIIHGLSIKDNHFLGAKWEEKKIKEYMEKDRDNDSQ</sequence>
<protein>
    <submittedName>
        <fullName evidence="3">2TM domain-containing protein</fullName>
    </submittedName>
</protein>
<dbReference type="EMBL" id="BAAADM010000047">
    <property type="protein sequence ID" value="GAA0441599.1"/>
    <property type="molecule type" value="Genomic_DNA"/>
</dbReference>
<keyword evidence="1" id="KW-0472">Membrane</keyword>
<evidence type="ECO:0000313" key="3">
    <source>
        <dbReference type="EMBL" id="GAA0441599.1"/>
    </source>
</evidence>
<evidence type="ECO:0000259" key="2">
    <source>
        <dbReference type="Pfam" id="PF13239"/>
    </source>
</evidence>